<keyword evidence="3" id="KW-0436">Ligase</keyword>
<dbReference type="GeneID" id="66062488"/>
<evidence type="ECO:0008006" key="9">
    <source>
        <dbReference type="Google" id="ProtNLM"/>
    </source>
</evidence>
<accession>A0A8E5HL96</accession>
<dbReference type="InterPro" id="IPR000873">
    <property type="entry name" value="AMP-dep_synth/lig_dom"/>
</dbReference>
<evidence type="ECO:0000256" key="3">
    <source>
        <dbReference type="ARBA" id="ARBA00022598"/>
    </source>
</evidence>
<gene>
    <name evidence="7" type="ORF">UV8b_01710</name>
</gene>
<evidence type="ECO:0000259" key="5">
    <source>
        <dbReference type="Pfam" id="PF00501"/>
    </source>
</evidence>
<dbReference type="GO" id="GO:0005737">
    <property type="term" value="C:cytoplasm"/>
    <property type="evidence" value="ECO:0007669"/>
    <property type="project" value="TreeGrafter"/>
</dbReference>
<dbReference type="Pfam" id="PF00501">
    <property type="entry name" value="AMP-binding"/>
    <property type="match status" value="1"/>
</dbReference>
<dbReference type="InterPro" id="IPR023213">
    <property type="entry name" value="CAT-like_dom_sf"/>
</dbReference>
<dbReference type="SUPFAM" id="SSF52777">
    <property type="entry name" value="CoA-dependent acyltransferases"/>
    <property type="match status" value="2"/>
</dbReference>
<name>A0A8E5HL96_USTVR</name>
<feature type="domain" description="AMP-dependent synthetase/ligase" evidence="5">
    <location>
        <begin position="469"/>
        <end position="820"/>
    </location>
</feature>
<evidence type="ECO:0000256" key="2">
    <source>
        <dbReference type="ARBA" id="ARBA00022553"/>
    </source>
</evidence>
<keyword evidence="2" id="KW-0597">Phosphoprotein</keyword>
<dbReference type="Gene3D" id="3.30.559.30">
    <property type="entry name" value="Nonribosomal peptide synthetase, condensation domain"/>
    <property type="match status" value="1"/>
</dbReference>
<dbReference type="GO" id="GO:0043041">
    <property type="term" value="P:amino acid activation for nonribosomal peptide biosynthetic process"/>
    <property type="evidence" value="ECO:0007669"/>
    <property type="project" value="TreeGrafter"/>
</dbReference>
<keyword evidence="8" id="KW-1185">Reference proteome</keyword>
<proteinExistence type="inferred from homology"/>
<dbReference type="GO" id="GO:0016874">
    <property type="term" value="F:ligase activity"/>
    <property type="evidence" value="ECO:0007669"/>
    <property type="project" value="UniProtKB-KW"/>
</dbReference>
<evidence type="ECO:0000313" key="7">
    <source>
        <dbReference type="EMBL" id="QUC17469.1"/>
    </source>
</evidence>
<dbReference type="PANTHER" id="PTHR45527">
    <property type="entry name" value="NONRIBOSOMAL PEPTIDE SYNTHETASE"/>
    <property type="match status" value="1"/>
</dbReference>
<dbReference type="KEGG" id="uvi:66062488"/>
<dbReference type="Gene3D" id="3.30.300.30">
    <property type="match status" value="1"/>
</dbReference>
<dbReference type="SUPFAM" id="SSF56801">
    <property type="entry name" value="Acetyl-CoA synthetase-like"/>
    <property type="match status" value="1"/>
</dbReference>
<evidence type="ECO:0000256" key="4">
    <source>
        <dbReference type="ARBA" id="ARBA00029454"/>
    </source>
</evidence>
<organism evidence="7 8">
    <name type="scientific">Ustilaginoidea virens</name>
    <name type="common">Rice false smut fungus</name>
    <name type="synonym">Villosiclava virens</name>
    <dbReference type="NCBI Taxonomy" id="1159556"/>
    <lineage>
        <taxon>Eukaryota</taxon>
        <taxon>Fungi</taxon>
        <taxon>Dikarya</taxon>
        <taxon>Ascomycota</taxon>
        <taxon>Pezizomycotina</taxon>
        <taxon>Sordariomycetes</taxon>
        <taxon>Hypocreomycetidae</taxon>
        <taxon>Hypocreales</taxon>
        <taxon>Clavicipitaceae</taxon>
        <taxon>Ustilaginoidea</taxon>
    </lineage>
</organism>
<dbReference type="InterPro" id="IPR042099">
    <property type="entry name" value="ANL_N_sf"/>
</dbReference>
<reference evidence="7" key="1">
    <citation type="submission" date="2020-03" db="EMBL/GenBank/DDBJ databases">
        <title>A mixture of massive structural variations and highly conserved coding sequences in Ustilaginoidea virens genome.</title>
        <authorList>
            <person name="Zhang K."/>
            <person name="Zhao Z."/>
            <person name="Zhang Z."/>
            <person name="Li Y."/>
            <person name="Hsiang T."/>
            <person name="Sun W."/>
        </authorList>
    </citation>
    <scope>NUCLEOTIDE SEQUENCE</scope>
    <source>
        <strain evidence="7">UV-8b</strain>
    </source>
</reference>
<protein>
    <recommendedName>
        <fullName evidence="9">HC-toxin synthetase</fullName>
    </recommendedName>
</protein>
<evidence type="ECO:0000259" key="6">
    <source>
        <dbReference type="Pfam" id="PF00668"/>
    </source>
</evidence>
<feature type="domain" description="Condensation" evidence="6">
    <location>
        <begin position="35"/>
        <end position="439"/>
    </location>
</feature>
<dbReference type="PANTHER" id="PTHR45527:SF11">
    <property type="entry name" value="NONRIBOSOMAL PEPTIDE SYNTHETASE 5"/>
    <property type="match status" value="1"/>
</dbReference>
<evidence type="ECO:0000256" key="1">
    <source>
        <dbReference type="ARBA" id="ARBA00022450"/>
    </source>
</evidence>
<evidence type="ECO:0000313" key="8">
    <source>
        <dbReference type="Proteomes" id="UP000027002"/>
    </source>
</evidence>
<dbReference type="Gene3D" id="3.30.559.10">
    <property type="entry name" value="Chloramphenicol acetyltransferase-like domain"/>
    <property type="match status" value="1"/>
</dbReference>
<dbReference type="OrthoDB" id="416786at2759"/>
<keyword evidence="1" id="KW-0596">Phosphopantetheine</keyword>
<dbReference type="Gene3D" id="3.40.50.12780">
    <property type="entry name" value="N-terminal domain of ligase-like"/>
    <property type="match status" value="1"/>
</dbReference>
<sequence>MTPSKIMSPADVEPPILAELAEACGTSASAIDDIYECTPFQVSMMEEPQPDVYQFVVSLDSASGVEAARKTLEHVIARLAILRTRIAACQLGRMLQVVVAAGNGQLESTQLDVDEYLQQSRRAGGKQWLGQPLFRAAFIGNRLVATAHHAIMDYWSWFTLFNVDVAAAHRGRLPDRPAFKEFVARCHALDDAVAADFWRARFRGSPALFPEPDASRGCSGQVRRAAVRRVTFASLAGLEGVRAQIPHFIEAAWALTSSIYTGSESVVYGFILSGRSSSANGLRDTIGPTIVEAPIQVDLHRNMTVGQLVRDRALSLRQLQAHPSVHWSMKKIRALSPAARQAEAYRSLLNIVPELPPPSAPDDADVVTFERLVTSESLFPLHLILAVSDDGFTIDPRFDPGAISETRLNHVLSQFEHTLRLLVEAPSGAKLSSLELLSPYDRGCISAWSAARQAADKTADSNSTVDEAFRARARERPDDIAVEGGGDGTRTDYRTLDQLSELVAHQLRERGVSRGASVALVFERSLWAVVAILGILKAGGVCVPVDRGAGREEKAALCSRAKAKVALTSSAEHARCAGIAASVLPVSAGSAESAAVSAVAGAGDAGDPADVAYVLFADGSDPRGVVLGHGDLVSSLRAQAKALNWQRGCRMLHLAEYASRWSLCEVLGTLLSGGCICIPADADDQEAGLSLSRTVIEPCQPSRAILVSSHQLGDTLPSSLQSILCVGQARAKAPPAWRTPGRQVFRGWGVREAGLVSTAPETTARGEAGHAGGGRGGGAGAPLASCWTWIVNPHNVHELAPIGSMGELVVSGPSVAQGYWAEEAKTAAAAASSGCFIAPPRWASWFGASGPRRFLRTGYLARQSPEDGSLAVAGRRGNRVRVRGRTVQLERLEEVLLGCERVRDAAVVTQISGGRTQLVAVVCLADARLPSQGVLRRLDEGLAADAAAAAAIAEEHTVAVERYARAAMHGDEVPDVWVAVEALPWVDGQELDGARIRQWLRGRGS</sequence>
<dbReference type="Pfam" id="PF00668">
    <property type="entry name" value="Condensation"/>
    <property type="match status" value="1"/>
</dbReference>
<dbReference type="AlphaFoldDB" id="A0A8E5HL96"/>
<dbReference type="GO" id="GO:0031177">
    <property type="term" value="F:phosphopantetheine binding"/>
    <property type="evidence" value="ECO:0007669"/>
    <property type="project" value="TreeGrafter"/>
</dbReference>
<dbReference type="RefSeq" id="XP_042995142.1">
    <property type="nucleotide sequence ID" value="XM_043139208.1"/>
</dbReference>
<dbReference type="EMBL" id="CP072753">
    <property type="protein sequence ID" value="QUC17469.1"/>
    <property type="molecule type" value="Genomic_DNA"/>
</dbReference>
<dbReference type="GO" id="GO:0044550">
    <property type="term" value="P:secondary metabolite biosynthetic process"/>
    <property type="evidence" value="ECO:0007669"/>
    <property type="project" value="TreeGrafter"/>
</dbReference>
<dbReference type="InterPro" id="IPR001242">
    <property type="entry name" value="Condensation_dom"/>
</dbReference>
<comment type="similarity">
    <text evidence="4">Belongs to the NRP synthetase family.</text>
</comment>
<dbReference type="InterPro" id="IPR045851">
    <property type="entry name" value="AMP-bd_C_sf"/>
</dbReference>
<dbReference type="Proteomes" id="UP000027002">
    <property type="component" value="Chromosome 1"/>
</dbReference>